<evidence type="ECO:0000256" key="2">
    <source>
        <dbReference type="ARBA" id="ARBA00008919"/>
    </source>
</evidence>
<comment type="subcellular location">
    <subcellularLocation>
        <location evidence="5">Golgi apparatus</location>
        <location evidence="5">Golgi stack membrane</location>
        <topology evidence="5">Single-pass type II membrane protein</topology>
    </subcellularLocation>
</comment>
<keyword evidence="8" id="KW-1185">Reference proteome</keyword>
<keyword evidence="5" id="KW-0333">Golgi apparatus</keyword>
<dbReference type="PANTHER" id="PTHR11929">
    <property type="entry name" value="ALPHA- 1,3 -FUCOSYLTRANSFERASE"/>
    <property type="match status" value="1"/>
</dbReference>
<dbReference type="Proteomes" id="UP000009027">
    <property type="component" value="Unassembled WGS sequence"/>
</dbReference>
<evidence type="ECO:0000313" key="7">
    <source>
        <dbReference type="EMBL" id="CCD19495.1"/>
    </source>
</evidence>
<dbReference type="AlphaFoldDB" id="F9WPL8"/>
<dbReference type="GO" id="GO:0032580">
    <property type="term" value="C:Golgi cisterna membrane"/>
    <property type="evidence" value="ECO:0007669"/>
    <property type="project" value="UniProtKB-SubCell"/>
</dbReference>
<protein>
    <recommendedName>
        <fullName evidence="5">Fucosyltransferase</fullName>
        <ecNumber evidence="5">2.4.1.-</ecNumber>
    </recommendedName>
</protein>
<dbReference type="Gene3D" id="3.40.50.11660">
    <property type="entry name" value="Glycosyl transferase family 10, C-terminal domain"/>
    <property type="match status" value="1"/>
</dbReference>
<comment type="pathway">
    <text evidence="1">Protein modification; protein glycosylation.</text>
</comment>
<comment type="similarity">
    <text evidence="2 5">Belongs to the glycosyltransferase 10 family.</text>
</comment>
<accession>F9WPL8</accession>
<keyword evidence="5" id="KW-0812">Transmembrane</keyword>
<sequence>MLSASSWVLRAKRLAKRSPNRAALISLAVAHVFLVVLYFCSHGSKLEGVLENNTVPSYNAMRDILIVPMEDNSFLCEYSIEADQVDGGCVQQCAVPNVSNENFTCYIRNNRAKEPFKIADVTINHRGTPPDTKRKTVPPYLTLFYTGESNESLGYHGSDEYLRLHDLYISCHQHRKYYFTWARHHASLFSDIVEQNRVEAVSEQELWNDWSARHSAIAVFFTAGGSRRDDLVKELGKYYPVHNYGRKGRTNSTPPECAHLQNSRYELKICVFRNYKYAIALENTEETDYVTEKVYHALLAGSIPIYWGAPNADEFVPMGYRSIIDVEEFLPERMGRRGDWDYSNVSEEVLRLASHLRKLEADEAAVKHKLSWRTVTDEHKWGPKFFDNLHHRDPTCDICTEALVKRREMRQRDSHK</sequence>
<dbReference type="Pfam" id="PF00852">
    <property type="entry name" value="Glyco_transf_10"/>
    <property type="match status" value="1"/>
</dbReference>
<evidence type="ECO:0000259" key="6">
    <source>
        <dbReference type="Pfam" id="PF00852"/>
    </source>
</evidence>
<evidence type="ECO:0000256" key="3">
    <source>
        <dbReference type="ARBA" id="ARBA00022676"/>
    </source>
</evidence>
<dbReference type="EMBL" id="CAEX01003522">
    <property type="protein sequence ID" value="CCD19495.1"/>
    <property type="molecule type" value="Genomic_DNA"/>
</dbReference>
<dbReference type="InterPro" id="IPR055270">
    <property type="entry name" value="Glyco_tran_10_C"/>
</dbReference>
<reference evidence="7 8" key="1">
    <citation type="journal article" date="2012" name="Proc. Natl. Acad. Sci. U.S.A.">
        <title>Antigenic diversity is generated by distinct evolutionary mechanisms in African trypanosome species.</title>
        <authorList>
            <person name="Jackson A.P."/>
            <person name="Berry A."/>
            <person name="Aslett M."/>
            <person name="Allison H.C."/>
            <person name="Burton P."/>
            <person name="Vavrova-Anderson J."/>
            <person name="Brown R."/>
            <person name="Browne H."/>
            <person name="Corton N."/>
            <person name="Hauser H."/>
            <person name="Gamble J."/>
            <person name="Gilderthorp R."/>
            <person name="Marcello L."/>
            <person name="McQuillan J."/>
            <person name="Otto T.D."/>
            <person name="Quail M.A."/>
            <person name="Sanders M.J."/>
            <person name="van Tonder A."/>
            <person name="Ginger M.L."/>
            <person name="Field M.C."/>
            <person name="Barry J.D."/>
            <person name="Hertz-Fowler C."/>
            <person name="Berriman M."/>
        </authorList>
    </citation>
    <scope>NUCLEOTIDE SEQUENCE</scope>
    <source>
        <strain evidence="7 8">Y486</strain>
    </source>
</reference>
<keyword evidence="5" id="KW-0472">Membrane</keyword>
<evidence type="ECO:0000313" key="8">
    <source>
        <dbReference type="Proteomes" id="UP000009027"/>
    </source>
</evidence>
<evidence type="ECO:0000256" key="1">
    <source>
        <dbReference type="ARBA" id="ARBA00004922"/>
    </source>
</evidence>
<dbReference type="InterPro" id="IPR038577">
    <property type="entry name" value="GT10-like_C_sf"/>
</dbReference>
<gene>
    <name evidence="7" type="ORF">TvY486_0021930</name>
</gene>
<organism evidence="7 8">
    <name type="scientific">Trypanosoma vivax (strain Y486)</name>
    <dbReference type="NCBI Taxonomy" id="1055687"/>
    <lineage>
        <taxon>Eukaryota</taxon>
        <taxon>Discoba</taxon>
        <taxon>Euglenozoa</taxon>
        <taxon>Kinetoplastea</taxon>
        <taxon>Metakinetoplastina</taxon>
        <taxon>Trypanosomatida</taxon>
        <taxon>Trypanosomatidae</taxon>
        <taxon>Trypanosoma</taxon>
        <taxon>Duttonella</taxon>
    </lineage>
</organism>
<keyword evidence="3 5" id="KW-0328">Glycosyltransferase</keyword>
<proteinExistence type="inferred from homology"/>
<dbReference type="SUPFAM" id="SSF53756">
    <property type="entry name" value="UDP-Glycosyltransferase/glycogen phosphorylase"/>
    <property type="match status" value="1"/>
</dbReference>
<keyword evidence="4 5" id="KW-0808">Transferase</keyword>
<dbReference type="InterPro" id="IPR001503">
    <property type="entry name" value="Glyco_trans_10"/>
</dbReference>
<dbReference type="UniPathway" id="UPA00378"/>
<dbReference type="VEuPathDB" id="TriTrypDB:TvY486_0021930"/>
<feature type="domain" description="Fucosyltransferase C-terminal" evidence="6">
    <location>
        <begin position="224"/>
        <end position="329"/>
    </location>
</feature>
<dbReference type="GO" id="GO:0046920">
    <property type="term" value="F:alpha-(1-&gt;3)-fucosyltransferase activity"/>
    <property type="evidence" value="ECO:0007669"/>
    <property type="project" value="TreeGrafter"/>
</dbReference>
<dbReference type="PANTHER" id="PTHR11929:SF194">
    <property type="entry name" value="ALPHA-(1,3)-FUCOSYLTRANSFERASE 10"/>
    <property type="match status" value="1"/>
</dbReference>
<keyword evidence="5" id="KW-1133">Transmembrane helix</keyword>
<evidence type="ECO:0000256" key="5">
    <source>
        <dbReference type="RuleBase" id="RU003832"/>
    </source>
</evidence>
<evidence type="ECO:0000256" key="4">
    <source>
        <dbReference type="ARBA" id="ARBA00022679"/>
    </source>
</evidence>
<name>F9WPL8_TRYVY</name>
<dbReference type="EC" id="2.4.1.-" evidence="5"/>
<feature type="transmembrane region" description="Helical" evidence="5">
    <location>
        <begin position="21"/>
        <end position="39"/>
    </location>
</feature>